<reference evidence="2" key="1">
    <citation type="submission" date="2022-06" db="EMBL/GenBank/DDBJ databases">
        <authorList>
            <consortium name="SYNGENTA / RWTH Aachen University"/>
        </authorList>
    </citation>
    <scope>NUCLEOTIDE SEQUENCE</scope>
</reference>
<feature type="region of interest" description="Disordered" evidence="1">
    <location>
        <begin position="1"/>
        <end position="40"/>
    </location>
</feature>
<dbReference type="Proteomes" id="UP001153365">
    <property type="component" value="Unassembled WGS sequence"/>
</dbReference>
<proteinExistence type="predicted"/>
<name>A0AAV0B6S6_PHAPC</name>
<comment type="caution">
    <text evidence="2">The sequence shown here is derived from an EMBL/GenBank/DDBJ whole genome shotgun (WGS) entry which is preliminary data.</text>
</comment>
<accession>A0AAV0B6S6</accession>
<evidence type="ECO:0000313" key="2">
    <source>
        <dbReference type="EMBL" id="CAH7679144.1"/>
    </source>
</evidence>
<evidence type="ECO:0000313" key="4">
    <source>
        <dbReference type="Proteomes" id="UP001153365"/>
    </source>
</evidence>
<feature type="compositionally biased region" description="Polar residues" evidence="1">
    <location>
        <begin position="78"/>
        <end position="101"/>
    </location>
</feature>
<feature type="compositionally biased region" description="Polar residues" evidence="1">
    <location>
        <begin position="16"/>
        <end position="26"/>
    </location>
</feature>
<feature type="non-terminal residue" evidence="2">
    <location>
        <position position="1"/>
    </location>
</feature>
<dbReference type="EMBL" id="CALTRL010003242">
    <property type="protein sequence ID" value="CAH7679144.1"/>
    <property type="molecule type" value="Genomic_DNA"/>
</dbReference>
<sequence length="200" mass="22644">QNHHVQEISYPGAFQQYHNPGKNNADTGMENPYLHKSQGSAFHSNSPGYLVQPISSQHVHSLGPFFKNRASMAKQYDTNGNTHEYSQSSNSKQFNHRNGAQNYGKDLSYSFEHPAQSSLKPDQKKSAEQAWNPKAFQLETQVFDGMRDDPSAQTSKNYEAAMDRNEVFLNNQKNNWKLYIKDSAVERNTDSGSLEYMGSS</sequence>
<keyword evidence="4" id="KW-1185">Reference proteome</keyword>
<protein>
    <submittedName>
        <fullName evidence="2">Expressed protein</fullName>
    </submittedName>
</protein>
<dbReference type="EMBL" id="CALTRL010005758">
    <property type="protein sequence ID" value="CAH7685910.1"/>
    <property type="molecule type" value="Genomic_DNA"/>
</dbReference>
<gene>
    <name evidence="2" type="ORF">PPACK8108_LOCUS13211</name>
    <name evidence="3" type="ORF">PPACK8108_LOCUS20509</name>
</gene>
<feature type="region of interest" description="Disordered" evidence="1">
    <location>
        <begin position="78"/>
        <end position="107"/>
    </location>
</feature>
<evidence type="ECO:0000256" key="1">
    <source>
        <dbReference type="SAM" id="MobiDB-lite"/>
    </source>
</evidence>
<evidence type="ECO:0000313" key="3">
    <source>
        <dbReference type="EMBL" id="CAH7685910.1"/>
    </source>
</evidence>
<dbReference type="AlphaFoldDB" id="A0AAV0B6S6"/>
<organism evidence="2 4">
    <name type="scientific">Phakopsora pachyrhizi</name>
    <name type="common">Asian soybean rust disease fungus</name>
    <dbReference type="NCBI Taxonomy" id="170000"/>
    <lineage>
        <taxon>Eukaryota</taxon>
        <taxon>Fungi</taxon>
        <taxon>Dikarya</taxon>
        <taxon>Basidiomycota</taxon>
        <taxon>Pucciniomycotina</taxon>
        <taxon>Pucciniomycetes</taxon>
        <taxon>Pucciniales</taxon>
        <taxon>Phakopsoraceae</taxon>
        <taxon>Phakopsora</taxon>
    </lineage>
</organism>